<name>A0ABR7SR32_9ACTN</name>
<reference evidence="1 2" key="1">
    <citation type="submission" date="2020-08" db="EMBL/GenBank/DDBJ databases">
        <title>Genemic of Streptomyces polyaspartic.</title>
        <authorList>
            <person name="Liu W."/>
        </authorList>
    </citation>
    <scope>NUCLEOTIDE SEQUENCE [LARGE SCALE GENOMIC DNA]</scope>
    <source>
        <strain evidence="1 2">TRM66268-LWL</strain>
    </source>
</reference>
<dbReference type="EMBL" id="JACTVJ010000021">
    <property type="protein sequence ID" value="MBC9717843.1"/>
    <property type="molecule type" value="Genomic_DNA"/>
</dbReference>
<protein>
    <submittedName>
        <fullName evidence="1">Uncharacterized protein</fullName>
    </submittedName>
</protein>
<dbReference type="Proteomes" id="UP000642284">
    <property type="component" value="Unassembled WGS sequence"/>
</dbReference>
<accession>A0ABR7SR32</accession>
<organism evidence="1 2">
    <name type="scientific">Streptomyces polyasparticus</name>
    <dbReference type="NCBI Taxonomy" id="2767826"/>
    <lineage>
        <taxon>Bacteria</taxon>
        <taxon>Bacillati</taxon>
        <taxon>Actinomycetota</taxon>
        <taxon>Actinomycetes</taxon>
        <taxon>Kitasatosporales</taxon>
        <taxon>Streptomycetaceae</taxon>
        <taxon>Streptomyces</taxon>
    </lineage>
</organism>
<keyword evidence="2" id="KW-1185">Reference proteome</keyword>
<evidence type="ECO:0000313" key="2">
    <source>
        <dbReference type="Proteomes" id="UP000642284"/>
    </source>
</evidence>
<comment type="caution">
    <text evidence="1">The sequence shown here is derived from an EMBL/GenBank/DDBJ whole genome shotgun (WGS) entry which is preliminary data.</text>
</comment>
<proteinExistence type="predicted"/>
<sequence length="166" mass="18100">MCRLYELQKSGPRTAEFQDQIDTALNLALGEKRAAENPTYLCRNLLRDARRTNCRSQQRSRETAAGRPLADARHRRLVGYAPDGSVNAELITYVTPEELAVADELIQNLSSYAAALGTHGPVCLRGILQGETAAATAQRAGVSVATVERARRALRIYAETLATSES</sequence>
<evidence type="ECO:0000313" key="1">
    <source>
        <dbReference type="EMBL" id="MBC9717843.1"/>
    </source>
</evidence>
<gene>
    <name evidence="1" type="ORF">H9Y04_35460</name>
</gene>